<comment type="cofactor">
    <cofactor evidence="1">
        <name>Zn(2+)</name>
        <dbReference type="ChEBI" id="CHEBI:29105"/>
    </cofactor>
</comment>
<evidence type="ECO:0000256" key="11">
    <source>
        <dbReference type="ARBA" id="ARBA00093666"/>
    </source>
</evidence>
<sequence>MEPIFSFGKCTLSLSEISNARVRLYLPDTISGRTTYMLMDRRAVLLGAAACGATQLFPATTWAALPERRLLFRNAHNGEKVDVCYFSGGRLRASGIAELNHFLRDWRTGEVTRMDTDLFDTLVQLHAATGADKRAFFTLISGYRSPKTNARLHRGSHGVASKSQHMRGKAVDIQLRDVRLANLQKAALSLKAGGVGYYPDDGFVHVDTGPVRRWNGN</sequence>
<evidence type="ECO:0000313" key="14">
    <source>
        <dbReference type="Proteomes" id="UP001595681"/>
    </source>
</evidence>
<evidence type="ECO:0000313" key="13">
    <source>
        <dbReference type="EMBL" id="MFC3443949.1"/>
    </source>
</evidence>
<organism evidence="13 14">
    <name type="scientific">Sphingobium rhizovicinum</name>
    <dbReference type="NCBI Taxonomy" id="432308"/>
    <lineage>
        <taxon>Bacteria</taxon>
        <taxon>Pseudomonadati</taxon>
        <taxon>Pseudomonadota</taxon>
        <taxon>Alphaproteobacteria</taxon>
        <taxon>Sphingomonadales</taxon>
        <taxon>Sphingomonadaceae</taxon>
        <taxon>Sphingobium</taxon>
    </lineage>
</organism>
<keyword evidence="8" id="KW-0482">Metalloprotease</keyword>
<keyword evidence="3" id="KW-0645">Protease</keyword>
<name>A0ABV7NNC6_9SPHN</name>
<reference evidence="14" key="1">
    <citation type="journal article" date="2019" name="Int. J. Syst. Evol. Microbiol.">
        <title>The Global Catalogue of Microorganisms (GCM) 10K type strain sequencing project: providing services to taxonomists for standard genome sequencing and annotation.</title>
        <authorList>
            <consortium name="The Broad Institute Genomics Platform"/>
            <consortium name="The Broad Institute Genome Sequencing Center for Infectious Disease"/>
            <person name="Wu L."/>
            <person name="Ma J."/>
        </authorList>
    </citation>
    <scope>NUCLEOTIDE SEQUENCE [LARGE SCALE GENOMIC DNA]</scope>
    <source>
        <strain evidence="14">CCM 7491</strain>
    </source>
</reference>
<keyword evidence="12" id="KW-0472">Membrane</keyword>
<evidence type="ECO:0000256" key="3">
    <source>
        <dbReference type="ARBA" id="ARBA00022670"/>
    </source>
</evidence>
<evidence type="ECO:0000256" key="7">
    <source>
        <dbReference type="ARBA" id="ARBA00022833"/>
    </source>
</evidence>
<keyword evidence="4" id="KW-0479">Metal-binding</keyword>
<comment type="pathway">
    <text evidence="2">Cell wall biogenesis; cell wall polysaccharide biosynthesis.</text>
</comment>
<keyword evidence="5" id="KW-0732">Signal</keyword>
<evidence type="ECO:0000256" key="9">
    <source>
        <dbReference type="ARBA" id="ARBA00023316"/>
    </source>
</evidence>
<evidence type="ECO:0000256" key="4">
    <source>
        <dbReference type="ARBA" id="ARBA00022723"/>
    </source>
</evidence>
<dbReference type="InterPro" id="IPR009045">
    <property type="entry name" value="Zn_M74/Hedgehog-like"/>
</dbReference>
<dbReference type="SUPFAM" id="SSF55166">
    <property type="entry name" value="Hedgehog/DD-peptidase"/>
    <property type="match status" value="1"/>
</dbReference>
<keyword evidence="7" id="KW-0862">Zinc</keyword>
<evidence type="ECO:0000256" key="12">
    <source>
        <dbReference type="SAM" id="Phobius"/>
    </source>
</evidence>
<keyword evidence="12" id="KW-1133">Transmembrane helix</keyword>
<dbReference type="CDD" id="cd14844">
    <property type="entry name" value="Zn-DD-carboxypeptidase_like"/>
    <property type="match status" value="1"/>
</dbReference>
<evidence type="ECO:0000256" key="10">
    <source>
        <dbReference type="ARBA" id="ARBA00093448"/>
    </source>
</evidence>
<protein>
    <recommendedName>
        <fullName evidence="11">Murein endopeptidase K</fullName>
    </recommendedName>
</protein>
<keyword evidence="14" id="KW-1185">Reference proteome</keyword>
<dbReference type="PANTHER" id="PTHR37425:SF1">
    <property type="entry name" value="OUTER MEMBRANE PROTEIN"/>
    <property type="match status" value="1"/>
</dbReference>
<evidence type="ECO:0000256" key="5">
    <source>
        <dbReference type="ARBA" id="ARBA00022729"/>
    </source>
</evidence>
<keyword evidence="12" id="KW-0812">Transmembrane</keyword>
<keyword evidence="9" id="KW-0961">Cell wall biogenesis/degradation</keyword>
<keyword evidence="6" id="KW-0378">Hydrolase</keyword>
<evidence type="ECO:0000256" key="2">
    <source>
        <dbReference type="ARBA" id="ARBA00004776"/>
    </source>
</evidence>
<proteinExistence type="inferred from homology"/>
<gene>
    <name evidence="13" type="ORF">ACFOKF_22635</name>
</gene>
<comment type="caution">
    <text evidence="13">The sequence shown here is derived from an EMBL/GenBank/DDBJ whole genome shotgun (WGS) entry which is preliminary data.</text>
</comment>
<accession>A0ABV7NNC6</accession>
<dbReference type="InterPro" id="IPR010275">
    <property type="entry name" value="MepK"/>
</dbReference>
<evidence type="ECO:0000256" key="1">
    <source>
        <dbReference type="ARBA" id="ARBA00001947"/>
    </source>
</evidence>
<dbReference type="RefSeq" id="WP_380798865.1">
    <property type="nucleotide sequence ID" value="NZ_JBHRVU010000005.1"/>
</dbReference>
<evidence type="ECO:0000256" key="8">
    <source>
        <dbReference type="ARBA" id="ARBA00023049"/>
    </source>
</evidence>
<feature type="transmembrane region" description="Helical" evidence="12">
    <location>
        <begin position="43"/>
        <end position="65"/>
    </location>
</feature>
<dbReference type="Gene3D" id="3.30.1380.10">
    <property type="match status" value="1"/>
</dbReference>
<dbReference type="PANTHER" id="PTHR37425">
    <property type="match status" value="1"/>
</dbReference>
<dbReference type="EMBL" id="JBHRVU010000005">
    <property type="protein sequence ID" value="MFC3443949.1"/>
    <property type="molecule type" value="Genomic_DNA"/>
</dbReference>
<dbReference type="Pfam" id="PF05951">
    <property type="entry name" value="Peptidase_M15_2"/>
    <property type="match status" value="1"/>
</dbReference>
<evidence type="ECO:0000256" key="6">
    <source>
        <dbReference type="ARBA" id="ARBA00022801"/>
    </source>
</evidence>
<dbReference type="Proteomes" id="UP001595681">
    <property type="component" value="Unassembled WGS sequence"/>
</dbReference>
<comment type="similarity">
    <text evidence="10">Belongs to the peptidase M15 family.</text>
</comment>